<keyword evidence="3" id="KW-1185">Reference proteome</keyword>
<dbReference type="EMBL" id="JNBR01000493">
    <property type="protein sequence ID" value="OQR91913.1"/>
    <property type="molecule type" value="Genomic_DNA"/>
</dbReference>
<dbReference type="AlphaFoldDB" id="A0A1V9Z1T9"/>
<dbReference type="InterPro" id="IPR043472">
    <property type="entry name" value="Macro_dom-like"/>
</dbReference>
<organism evidence="2 3">
    <name type="scientific">Achlya hypogyna</name>
    <name type="common">Oomycete</name>
    <name type="synonym">Protoachlya hypogyna</name>
    <dbReference type="NCBI Taxonomy" id="1202772"/>
    <lineage>
        <taxon>Eukaryota</taxon>
        <taxon>Sar</taxon>
        <taxon>Stramenopiles</taxon>
        <taxon>Oomycota</taxon>
        <taxon>Saprolegniomycetes</taxon>
        <taxon>Saprolegniales</taxon>
        <taxon>Achlyaceae</taxon>
        <taxon>Achlya</taxon>
    </lineage>
</organism>
<protein>
    <recommendedName>
        <fullName evidence="1">Macro domain-containing protein</fullName>
    </recommendedName>
</protein>
<dbReference type="Proteomes" id="UP000243579">
    <property type="component" value="Unassembled WGS sequence"/>
</dbReference>
<sequence>MSFLPGLDVLAFGRVLKTHRVTQPFMASVPVWARLLGQLSPAAPPLPPSFQSYAAGVKHISWLERCVTVVQAALEALPEPIDTLVVPTSRTLQRPPDGCAAAVAHALVGPQLVGAIEVLNPRRRWLPVGHAVATAGGDAPFGHLVLAVGPSLGDNDKLGCLEVTYANVWSVAMDILRQDPTAARVGVVPIGTGVARCPLPAAALCALTQLSVASFEFSKAHGIRFSSVTFICRDDPVYDAFVQAKALLLGYDT</sequence>
<name>A0A1V9Z1T9_ACHHY</name>
<evidence type="ECO:0000313" key="3">
    <source>
        <dbReference type="Proteomes" id="UP000243579"/>
    </source>
</evidence>
<accession>A0A1V9Z1T9</accession>
<dbReference type="SUPFAM" id="SSF52949">
    <property type="entry name" value="Macro domain-like"/>
    <property type="match status" value="1"/>
</dbReference>
<feature type="domain" description="Macro" evidence="1">
    <location>
        <begin position="98"/>
        <end position="203"/>
    </location>
</feature>
<dbReference type="Gene3D" id="3.40.220.10">
    <property type="entry name" value="Leucine Aminopeptidase, subunit E, domain 1"/>
    <property type="match status" value="1"/>
</dbReference>
<proteinExistence type="predicted"/>
<evidence type="ECO:0000313" key="2">
    <source>
        <dbReference type="EMBL" id="OQR91913.1"/>
    </source>
</evidence>
<dbReference type="InterPro" id="IPR002589">
    <property type="entry name" value="Macro_dom"/>
</dbReference>
<gene>
    <name evidence="2" type="ORF">ACHHYP_04225</name>
</gene>
<comment type="caution">
    <text evidence="2">The sequence shown here is derived from an EMBL/GenBank/DDBJ whole genome shotgun (WGS) entry which is preliminary data.</text>
</comment>
<reference evidence="2 3" key="1">
    <citation type="journal article" date="2014" name="Genome Biol. Evol.">
        <title>The secreted proteins of Achlya hypogyna and Thraustotheca clavata identify the ancestral oomycete secretome and reveal gene acquisitions by horizontal gene transfer.</title>
        <authorList>
            <person name="Misner I."/>
            <person name="Blouin N."/>
            <person name="Leonard G."/>
            <person name="Richards T.A."/>
            <person name="Lane C.E."/>
        </authorList>
    </citation>
    <scope>NUCLEOTIDE SEQUENCE [LARGE SCALE GENOMIC DNA]</scope>
    <source>
        <strain evidence="2 3">ATCC 48635</strain>
    </source>
</reference>
<evidence type="ECO:0000259" key="1">
    <source>
        <dbReference type="Pfam" id="PF01661"/>
    </source>
</evidence>
<dbReference type="Pfam" id="PF01661">
    <property type="entry name" value="Macro"/>
    <property type="match status" value="1"/>
</dbReference>